<accession>A0AB39L7I6</accession>
<dbReference type="PANTHER" id="PTHR24094:SF15">
    <property type="entry name" value="AMP-DEPENDENT SYNTHETASE_LIGASE DOMAIN-CONTAINING PROTEIN-RELATED"/>
    <property type="match status" value="1"/>
</dbReference>
<dbReference type="EMBL" id="CP163302">
    <property type="protein sequence ID" value="XDP46397.1"/>
    <property type="molecule type" value="Genomic_DNA"/>
</dbReference>
<evidence type="ECO:0000313" key="2">
    <source>
        <dbReference type="EMBL" id="XDP46397.1"/>
    </source>
</evidence>
<proteinExistence type="predicted"/>
<evidence type="ECO:0000259" key="1">
    <source>
        <dbReference type="Pfam" id="PF07510"/>
    </source>
</evidence>
<dbReference type="Pfam" id="PF07510">
    <property type="entry name" value="GmrSD_C"/>
    <property type="match status" value="1"/>
</dbReference>
<reference evidence="2" key="1">
    <citation type="submission" date="2024-07" db="EMBL/GenBank/DDBJ databases">
        <authorList>
            <person name="fu j."/>
        </authorList>
    </citation>
    <scope>NUCLEOTIDE SEQUENCE</scope>
    <source>
        <strain evidence="2">P10A9</strain>
    </source>
</reference>
<protein>
    <submittedName>
        <fullName evidence="2">HNH endonuclease family protein</fullName>
    </submittedName>
</protein>
<keyword evidence="2" id="KW-0378">Hydrolase</keyword>
<dbReference type="AlphaFoldDB" id="A0AB39L7I6"/>
<dbReference type="RefSeq" id="WP_369046723.1">
    <property type="nucleotide sequence ID" value="NZ_CP163302.1"/>
</dbReference>
<keyword evidence="2" id="KW-0540">Nuclease</keyword>
<gene>
    <name evidence="2" type="ORF">AB5L97_05150</name>
</gene>
<dbReference type="GO" id="GO:0004519">
    <property type="term" value="F:endonuclease activity"/>
    <property type="evidence" value="ECO:0007669"/>
    <property type="project" value="UniProtKB-KW"/>
</dbReference>
<name>A0AB39L7I6_9MICC</name>
<sequence length="248" mass="26960">MLERSSSSYRRRWGRSGALGFVLPAALVAVVFAWLVGLVRVPGLESPVPGVHAQIGGVPAARLEAAKASLNAIAVKGRAPKTGYTRAQFGQAWADTDRNGCDTRNDILGRDLADPTFKEGTRNCLVLSGTLHDPYTGKTIEFRRGERSADVQIDHVVPLSDAWQKGAQQWTAEKRLEFANDPANLRSADGQANQDKGDGDLATWLPPNKAFRCEYAVDVVEVKGEYGLWMTQSEHDKAGELLAACRAE</sequence>
<dbReference type="PANTHER" id="PTHR24094">
    <property type="entry name" value="SECRETED PROTEIN"/>
    <property type="match status" value="1"/>
</dbReference>
<feature type="domain" description="GmrSD restriction endonucleases C-terminal" evidence="1">
    <location>
        <begin position="102"/>
        <end position="236"/>
    </location>
</feature>
<keyword evidence="2" id="KW-0255">Endonuclease</keyword>
<dbReference type="KEGG" id="spue:AB5L97_05150"/>
<organism evidence="2">
    <name type="scientific">Sinomonas puerhi</name>
    <dbReference type="NCBI Taxonomy" id="3238584"/>
    <lineage>
        <taxon>Bacteria</taxon>
        <taxon>Bacillati</taxon>
        <taxon>Actinomycetota</taxon>
        <taxon>Actinomycetes</taxon>
        <taxon>Micrococcales</taxon>
        <taxon>Micrococcaceae</taxon>
        <taxon>Sinomonas</taxon>
    </lineage>
</organism>
<dbReference type="InterPro" id="IPR011089">
    <property type="entry name" value="GmrSD_C"/>
</dbReference>